<feature type="region of interest" description="Disordered" evidence="1">
    <location>
        <begin position="187"/>
        <end position="252"/>
    </location>
</feature>
<dbReference type="PANTHER" id="PTHR10972">
    <property type="entry name" value="OXYSTEROL-BINDING PROTEIN-RELATED"/>
    <property type="match status" value="1"/>
</dbReference>
<dbReference type="Ensembl" id="ENSOCUT00000021619.3">
    <property type="protein sequence ID" value="ENSOCUP00000022217.2"/>
    <property type="gene ID" value="ENSOCUG00000024700.3"/>
</dbReference>
<dbReference type="InParanoid" id="G1TYQ0"/>
<name>G1TYQ0_RABIT</name>
<dbReference type="AlphaFoldDB" id="G1TYQ0"/>
<dbReference type="Pfam" id="PF01237">
    <property type="entry name" value="Oxysterol_BP"/>
    <property type="match status" value="1"/>
</dbReference>
<dbReference type="SUPFAM" id="SSF144000">
    <property type="entry name" value="Oxysterol-binding protein-like"/>
    <property type="match status" value="1"/>
</dbReference>
<evidence type="ECO:0008006" key="4">
    <source>
        <dbReference type="Google" id="ProtNLM"/>
    </source>
</evidence>
<accession>G1TYQ0</accession>
<reference evidence="2" key="3">
    <citation type="submission" date="2025-09" db="UniProtKB">
        <authorList>
            <consortium name="Ensembl"/>
        </authorList>
    </citation>
    <scope>IDENTIFICATION</scope>
    <source>
        <strain evidence="2">Thorbecke</strain>
    </source>
</reference>
<dbReference type="HOGENOM" id="CLU_012334_5_0_1"/>
<dbReference type="GO" id="GO:0032541">
    <property type="term" value="C:cortical endoplasmic reticulum"/>
    <property type="evidence" value="ECO:0007669"/>
    <property type="project" value="TreeGrafter"/>
</dbReference>
<dbReference type="GO" id="GO:0015485">
    <property type="term" value="F:cholesterol binding"/>
    <property type="evidence" value="ECO:0007669"/>
    <property type="project" value="TreeGrafter"/>
</dbReference>
<dbReference type="InterPro" id="IPR037239">
    <property type="entry name" value="OSBP_sf"/>
</dbReference>
<dbReference type="eggNOG" id="KOG2210">
    <property type="taxonomic scope" value="Eukaryota"/>
</dbReference>
<dbReference type="GO" id="GO:0016020">
    <property type="term" value="C:membrane"/>
    <property type="evidence" value="ECO:0007669"/>
    <property type="project" value="TreeGrafter"/>
</dbReference>
<dbReference type="GeneTree" id="ENSGT00940000159535"/>
<dbReference type="Gene3D" id="3.30.70.3490">
    <property type="match status" value="1"/>
</dbReference>
<dbReference type="STRING" id="9986.ENSOCUP00000022217"/>
<dbReference type="Bgee" id="ENSOCUG00000024700">
    <property type="expression patterns" value="Expressed in uterus and 18 other cell types or tissues"/>
</dbReference>
<evidence type="ECO:0000313" key="2">
    <source>
        <dbReference type="Ensembl" id="ENSOCUP00000022217.2"/>
    </source>
</evidence>
<reference evidence="2 3" key="1">
    <citation type="journal article" date="2011" name="Nature">
        <title>A high-resolution map of human evolutionary constraint using 29 mammals.</title>
        <authorList>
            <person name="Lindblad-Toh K."/>
            <person name="Garber M."/>
            <person name="Zuk O."/>
            <person name="Lin M.F."/>
            <person name="Parker B.J."/>
            <person name="Washietl S."/>
            <person name="Kheradpour P."/>
            <person name="Ernst J."/>
            <person name="Jordan G."/>
            <person name="Mauceli E."/>
            <person name="Ward L.D."/>
            <person name="Lowe C.B."/>
            <person name="Holloway A.K."/>
            <person name="Clamp M."/>
            <person name="Gnerre S."/>
            <person name="Alfoldi J."/>
            <person name="Beal K."/>
            <person name="Chang J."/>
            <person name="Clawson H."/>
            <person name="Cuff J."/>
            <person name="Di Palma F."/>
            <person name="Fitzgerald S."/>
            <person name="Flicek P."/>
            <person name="Guttman M."/>
            <person name="Hubisz M.J."/>
            <person name="Jaffe D.B."/>
            <person name="Jungreis I."/>
            <person name="Kent W.J."/>
            <person name="Kostka D."/>
            <person name="Lara M."/>
            <person name="Martins A.L."/>
            <person name="Massingham T."/>
            <person name="Moltke I."/>
            <person name="Raney B.J."/>
            <person name="Rasmussen M.D."/>
            <person name="Robinson J."/>
            <person name="Stark A."/>
            <person name="Vilella A.J."/>
            <person name="Wen J."/>
            <person name="Xie X."/>
            <person name="Zody M.C."/>
            <person name="Baldwin J."/>
            <person name="Bloom T."/>
            <person name="Chin C.W."/>
            <person name="Heiman D."/>
            <person name="Nicol R."/>
            <person name="Nusbaum C."/>
            <person name="Young S."/>
            <person name="Wilkinson J."/>
            <person name="Worley K.C."/>
            <person name="Kovar C.L."/>
            <person name="Muzny D.M."/>
            <person name="Gibbs R.A."/>
            <person name="Cree A."/>
            <person name="Dihn H.H."/>
            <person name="Fowler G."/>
            <person name="Jhangiani S."/>
            <person name="Joshi V."/>
            <person name="Lee S."/>
            <person name="Lewis L.R."/>
            <person name="Nazareth L.V."/>
            <person name="Okwuonu G."/>
            <person name="Santibanez J."/>
            <person name="Warren W.C."/>
            <person name="Mardis E.R."/>
            <person name="Weinstock G.M."/>
            <person name="Wilson R.K."/>
            <person name="Delehaunty K."/>
            <person name="Dooling D."/>
            <person name="Fronik C."/>
            <person name="Fulton L."/>
            <person name="Fulton B."/>
            <person name="Graves T."/>
            <person name="Minx P."/>
            <person name="Sodergren E."/>
            <person name="Birney E."/>
            <person name="Margulies E.H."/>
            <person name="Herrero J."/>
            <person name="Green E.D."/>
            <person name="Haussler D."/>
            <person name="Siepel A."/>
            <person name="Goldman N."/>
            <person name="Pollard K.S."/>
            <person name="Pedersen J.S."/>
            <person name="Lander E.S."/>
            <person name="Kellis M."/>
        </authorList>
    </citation>
    <scope>NUCLEOTIDE SEQUENCE [LARGE SCALE GENOMIC DNA]</scope>
    <source>
        <strain evidence="3">Thorbecke</strain>
    </source>
</reference>
<feature type="region of interest" description="Disordered" evidence="1">
    <location>
        <begin position="108"/>
        <end position="127"/>
    </location>
</feature>
<organism evidence="2 3">
    <name type="scientific">Oryctolagus cuniculus</name>
    <name type="common">Rabbit</name>
    <dbReference type="NCBI Taxonomy" id="9986"/>
    <lineage>
        <taxon>Eukaryota</taxon>
        <taxon>Metazoa</taxon>
        <taxon>Chordata</taxon>
        <taxon>Craniata</taxon>
        <taxon>Vertebrata</taxon>
        <taxon>Euteleostomi</taxon>
        <taxon>Mammalia</taxon>
        <taxon>Eutheria</taxon>
        <taxon>Euarchontoglires</taxon>
        <taxon>Glires</taxon>
        <taxon>Lagomorpha</taxon>
        <taxon>Leporidae</taxon>
        <taxon>Oryctolagus</taxon>
    </lineage>
</organism>
<protein>
    <recommendedName>
        <fullName evidence="4">Oxysterol binding protein like 5</fullName>
    </recommendedName>
</protein>
<feature type="compositionally biased region" description="Polar residues" evidence="1">
    <location>
        <begin position="213"/>
        <end position="230"/>
    </location>
</feature>
<dbReference type="PaxDb" id="9986-ENSOCUP00000022217"/>
<dbReference type="Proteomes" id="UP000001811">
    <property type="component" value="Unplaced"/>
</dbReference>
<sequence>GGPVTGGHLGDPSSAPSTPAYRLRDCGGIHQISGTITRGTEVLATLSGHWDRDVFIQEAGSGGTELFWSPLGEFRERRLKLRTVPLEEQTELESERLWQHVTRAIREGDQHRATQEKSALEEVQRQRSRERQQSLTAWLPQLFQQDPVTQEWRYRHEDRRPWDPAKDIAQYEQDGILHTLQRETLARETPFLGSPGRRHQRPGPERRLRKASDQPSGHSQVTESSGSTPESCPELSDEDEDGDLAPGSKSPCPGCRRAVQQLQALHEAVLSIRGAQQELHRHLLATLSSTARPRPSHRSWLLLCVFLVCQLLVNYVLK</sequence>
<keyword evidence="3" id="KW-1185">Reference proteome</keyword>
<evidence type="ECO:0000313" key="3">
    <source>
        <dbReference type="Proteomes" id="UP000001811"/>
    </source>
</evidence>
<proteinExistence type="predicted"/>
<evidence type="ECO:0000256" key="1">
    <source>
        <dbReference type="SAM" id="MobiDB-lite"/>
    </source>
</evidence>
<feature type="compositionally biased region" description="Basic and acidic residues" evidence="1">
    <location>
        <begin position="202"/>
        <end position="212"/>
    </location>
</feature>
<dbReference type="PANTHER" id="PTHR10972:SF213">
    <property type="entry name" value="OXYSTEROL-BINDING PROTEIN-RELATED PROTEIN 5"/>
    <property type="match status" value="1"/>
</dbReference>
<dbReference type="GO" id="GO:0005829">
    <property type="term" value="C:cytosol"/>
    <property type="evidence" value="ECO:0007669"/>
    <property type="project" value="TreeGrafter"/>
</dbReference>
<reference evidence="2" key="2">
    <citation type="submission" date="2025-08" db="UniProtKB">
        <authorList>
            <consortium name="Ensembl"/>
        </authorList>
    </citation>
    <scope>IDENTIFICATION</scope>
    <source>
        <strain evidence="2">Thorbecke</strain>
    </source>
</reference>
<dbReference type="InterPro" id="IPR000648">
    <property type="entry name" value="Oxysterol-bd"/>
</dbReference>